<gene>
    <name evidence="4" type="ORF">DdX_00056</name>
</gene>
<evidence type="ECO:0000313" key="5">
    <source>
        <dbReference type="Proteomes" id="UP001201812"/>
    </source>
</evidence>
<dbReference type="InterPro" id="IPR013961">
    <property type="entry name" value="RAI1"/>
</dbReference>
<comment type="subcellular location">
    <subcellularLocation>
        <location evidence="2">Nucleus</location>
    </subcellularLocation>
</comment>
<keyword evidence="2" id="KW-0694">RNA-binding</keyword>
<comment type="similarity">
    <text evidence="1 2">Belongs to the DXO/Dom3Z family.</text>
</comment>
<dbReference type="InterPro" id="IPR039039">
    <property type="entry name" value="RAI1-like_fam"/>
</dbReference>
<organism evidence="4 5">
    <name type="scientific">Ditylenchus destructor</name>
    <dbReference type="NCBI Taxonomy" id="166010"/>
    <lineage>
        <taxon>Eukaryota</taxon>
        <taxon>Metazoa</taxon>
        <taxon>Ecdysozoa</taxon>
        <taxon>Nematoda</taxon>
        <taxon>Chromadorea</taxon>
        <taxon>Rhabditida</taxon>
        <taxon>Tylenchina</taxon>
        <taxon>Tylenchomorpha</taxon>
        <taxon>Sphaerularioidea</taxon>
        <taxon>Anguinidae</taxon>
        <taxon>Anguininae</taxon>
        <taxon>Ditylenchus</taxon>
    </lineage>
</organism>
<evidence type="ECO:0000256" key="2">
    <source>
        <dbReference type="RuleBase" id="RU367113"/>
    </source>
</evidence>
<comment type="caution">
    <text evidence="4">The sequence shown here is derived from an EMBL/GenBank/DDBJ whole genome shotgun (WGS) entry which is preliminary data.</text>
</comment>
<dbReference type="GO" id="GO:0000956">
    <property type="term" value="P:nuclear-transcribed mRNA catabolic process"/>
    <property type="evidence" value="ECO:0007669"/>
    <property type="project" value="TreeGrafter"/>
</dbReference>
<reference evidence="4" key="1">
    <citation type="submission" date="2022-01" db="EMBL/GenBank/DDBJ databases">
        <title>Genome Sequence Resource for Two Populations of Ditylenchus destructor, the Migratory Endoparasitic Phytonematode.</title>
        <authorList>
            <person name="Zhang H."/>
            <person name="Lin R."/>
            <person name="Xie B."/>
        </authorList>
    </citation>
    <scope>NUCLEOTIDE SEQUENCE</scope>
    <source>
        <strain evidence="4">BazhouSP</strain>
    </source>
</reference>
<feature type="domain" description="RAI1-like" evidence="3">
    <location>
        <begin position="26"/>
        <end position="277"/>
    </location>
</feature>
<dbReference type="GO" id="GO:0005829">
    <property type="term" value="C:cytosol"/>
    <property type="evidence" value="ECO:0007669"/>
    <property type="project" value="TreeGrafter"/>
</dbReference>
<dbReference type="AlphaFoldDB" id="A0AAD4NJC3"/>
<dbReference type="EC" id="3.6.1.-" evidence="2"/>
<keyword evidence="2" id="KW-0539">Nucleus</keyword>
<keyword evidence="2" id="KW-0547">Nucleotide-binding</keyword>
<dbReference type="GO" id="GO:0004518">
    <property type="term" value="F:nuclease activity"/>
    <property type="evidence" value="ECO:0007669"/>
    <property type="project" value="UniProtKB-KW"/>
</dbReference>
<evidence type="ECO:0000313" key="4">
    <source>
        <dbReference type="EMBL" id="KAI1727915.1"/>
    </source>
</evidence>
<sequence>MLSIPPISANPCLYKLEIPKEPEISRIGEFSLDGKNAMVNRERTSARFLLKEYDSVVPDTSLDLRHVGLCEIKATKTDNLKHIQKWIVRNSKVGESLTQAVNVDFITNGSLVRKLATSPYEVGIGEDTGIKLVCCKFENVIFMGEFPTKASDQLNQDIWKDLERKMVENYSRSFLHVISKPKEISSSSANNEFHAIFGARFGKNKVLYTNAIDSLSADGRHYVEVKTLLHGVKKTQQGKSGRFIGKKMLRWWMQAFLTTANYLTIGNRDSQGIVRKVIFGNK</sequence>
<keyword evidence="5" id="KW-1185">Reference proteome</keyword>
<dbReference type="PANTHER" id="PTHR12395">
    <property type="entry name" value="DOM-3 RELATED"/>
    <property type="match status" value="1"/>
</dbReference>
<dbReference type="GO" id="GO:0046872">
    <property type="term" value="F:metal ion binding"/>
    <property type="evidence" value="ECO:0007669"/>
    <property type="project" value="UniProtKB-KW"/>
</dbReference>
<keyword evidence="2" id="KW-0378">Hydrolase</keyword>
<dbReference type="PANTHER" id="PTHR12395:SF9">
    <property type="entry name" value="DECAPPING AND EXORIBONUCLEASE PROTEIN"/>
    <property type="match status" value="1"/>
</dbReference>
<evidence type="ECO:0000256" key="1">
    <source>
        <dbReference type="ARBA" id="ARBA00006562"/>
    </source>
</evidence>
<keyword evidence="2" id="KW-0540">Nuclease</keyword>
<comment type="cofactor">
    <cofactor evidence="2">
        <name>a divalent metal cation</name>
        <dbReference type="ChEBI" id="CHEBI:60240"/>
    </cofactor>
</comment>
<comment type="function">
    <text evidence="2">Decapping enzyme for NAD-capped RNAs: specifically hydrolyzes the nicotinamide adenine dinucleotide (NAD) cap from a subset of RNAs by removing the entire NAD moiety from the 5'-end of an NAD-capped RNA.</text>
</comment>
<protein>
    <recommendedName>
        <fullName evidence="2">Decapping nuclease</fullName>
        <ecNumber evidence="2">3.6.1.-</ecNumber>
    </recommendedName>
</protein>
<evidence type="ECO:0000259" key="3">
    <source>
        <dbReference type="Pfam" id="PF08652"/>
    </source>
</evidence>
<dbReference type="Proteomes" id="UP001201812">
    <property type="component" value="Unassembled WGS sequence"/>
</dbReference>
<accession>A0AAD4NJC3</accession>
<dbReference type="Pfam" id="PF08652">
    <property type="entry name" value="RAI1"/>
    <property type="match status" value="1"/>
</dbReference>
<keyword evidence="2" id="KW-0479">Metal-binding</keyword>
<dbReference type="GO" id="GO:0003723">
    <property type="term" value="F:RNA binding"/>
    <property type="evidence" value="ECO:0007669"/>
    <property type="project" value="UniProtKB-KW"/>
</dbReference>
<proteinExistence type="inferred from homology"/>
<dbReference type="GO" id="GO:0034353">
    <property type="term" value="F:mRNA 5'-diphosphatase activity"/>
    <property type="evidence" value="ECO:0007669"/>
    <property type="project" value="TreeGrafter"/>
</dbReference>
<dbReference type="GO" id="GO:0000166">
    <property type="term" value="F:nucleotide binding"/>
    <property type="evidence" value="ECO:0007669"/>
    <property type="project" value="UniProtKB-KW"/>
</dbReference>
<dbReference type="EMBL" id="JAKKPZ010000001">
    <property type="protein sequence ID" value="KAI1727915.1"/>
    <property type="molecule type" value="Genomic_DNA"/>
</dbReference>
<dbReference type="GO" id="GO:0005634">
    <property type="term" value="C:nucleus"/>
    <property type="evidence" value="ECO:0007669"/>
    <property type="project" value="UniProtKB-SubCell"/>
</dbReference>
<name>A0AAD4NJC3_9BILA</name>
<dbReference type="GO" id="GO:0110155">
    <property type="term" value="P:NAD-cap decapping"/>
    <property type="evidence" value="ECO:0007669"/>
    <property type="project" value="TreeGrafter"/>
</dbReference>